<proteinExistence type="predicted"/>
<dbReference type="WBParaSite" id="PgB04_g102_t01">
    <property type="protein sequence ID" value="PgB04_g102_t01"/>
    <property type="gene ID" value="PgB04_g102"/>
</dbReference>
<dbReference type="AlphaFoldDB" id="A0A914ZNN7"/>
<evidence type="ECO:0000313" key="1">
    <source>
        <dbReference type="Proteomes" id="UP000887569"/>
    </source>
</evidence>
<accession>A0A914ZNN7</accession>
<keyword evidence="1" id="KW-1185">Reference proteome</keyword>
<reference evidence="2" key="1">
    <citation type="submission" date="2022-11" db="UniProtKB">
        <authorList>
            <consortium name="WormBaseParasite"/>
        </authorList>
    </citation>
    <scope>IDENTIFICATION</scope>
</reference>
<name>A0A914ZNN7_PARUN</name>
<organism evidence="1 2">
    <name type="scientific">Parascaris univalens</name>
    <name type="common">Nematode worm</name>
    <dbReference type="NCBI Taxonomy" id="6257"/>
    <lineage>
        <taxon>Eukaryota</taxon>
        <taxon>Metazoa</taxon>
        <taxon>Ecdysozoa</taxon>
        <taxon>Nematoda</taxon>
        <taxon>Chromadorea</taxon>
        <taxon>Rhabditida</taxon>
        <taxon>Spirurina</taxon>
        <taxon>Ascaridomorpha</taxon>
        <taxon>Ascaridoidea</taxon>
        <taxon>Ascarididae</taxon>
        <taxon>Parascaris</taxon>
    </lineage>
</organism>
<evidence type="ECO:0000313" key="2">
    <source>
        <dbReference type="WBParaSite" id="PgB04_g102_t01"/>
    </source>
</evidence>
<sequence length="96" mass="11106">MNKLLWAYKLLGMVRQKASTNAYDLDKVNARCVFNCRRQTKVDRIVDARTLLVGDDEKDDTGTKTHSGDREPFNERLKDQYFSCFELAMVLPNQST</sequence>
<protein>
    <submittedName>
        <fullName evidence="2">Uncharacterized protein</fullName>
    </submittedName>
</protein>
<dbReference type="Proteomes" id="UP000887569">
    <property type="component" value="Unplaced"/>
</dbReference>